<organism evidence="3 4">
    <name type="scientific">Cardamine amara subsp. amara</name>
    <dbReference type="NCBI Taxonomy" id="228776"/>
    <lineage>
        <taxon>Eukaryota</taxon>
        <taxon>Viridiplantae</taxon>
        <taxon>Streptophyta</taxon>
        <taxon>Embryophyta</taxon>
        <taxon>Tracheophyta</taxon>
        <taxon>Spermatophyta</taxon>
        <taxon>Magnoliopsida</taxon>
        <taxon>eudicotyledons</taxon>
        <taxon>Gunneridae</taxon>
        <taxon>Pentapetalae</taxon>
        <taxon>rosids</taxon>
        <taxon>malvids</taxon>
        <taxon>Brassicales</taxon>
        <taxon>Brassicaceae</taxon>
        <taxon>Cardamineae</taxon>
        <taxon>Cardamine</taxon>
    </lineage>
</organism>
<dbReference type="SUPFAM" id="SSF54277">
    <property type="entry name" value="CAD &amp; PB1 domains"/>
    <property type="match status" value="1"/>
</dbReference>
<keyword evidence="4" id="KW-1185">Reference proteome</keyword>
<evidence type="ECO:0000313" key="4">
    <source>
        <dbReference type="Proteomes" id="UP001558713"/>
    </source>
</evidence>
<protein>
    <submittedName>
        <fullName evidence="3">Protein PAL OF QUIRKY</fullName>
    </submittedName>
</protein>
<accession>A0ABD1BAM8</accession>
<dbReference type="PANTHER" id="PTHR31066">
    <property type="entry name" value="OS05G0427100 PROTEIN-RELATED"/>
    <property type="match status" value="1"/>
</dbReference>
<comment type="caution">
    <text evidence="3">The sequence shown here is derived from an EMBL/GenBank/DDBJ whole genome shotgun (WGS) entry which is preliminary data.</text>
</comment>
<reference evidence="3 4" key="1">
    <citation type="submission" date="2024-04" db="EMBL/GenBank/DDBJ databases">
        <title>Genome assembly C_amara_ONT_v2.</title>
        <authorList>
            <person name="Yant L."/>
            <person name="Moore C."/>
            <person name="Slenker M."/>
        </authorList>
    </citation>
    <scope>NUCLEOTIDE SEQUENCE [LARGE SCALE GENOMIC DNA]</scope>
    <source>
        <tissue evidence="3">Leaf</tissue>
    </source>
</reference>
<dbReference type="EMBL" id="JBANAX010000285">
    <property type="protein sequence ID" value="KAL1215406.1"/>
    <property type="molecule type" value="Genomic_DNA"/>
</dbReference>
<dbReference type="Proteomes" id="UP001558713">
    <property type="component" value="Unassembled WGS sequence"/>
</dbReference>
<dbReference type="CDD" id="cd06410">
    <property type="entry name" value="PB1_UP2"/>
    <property type="match status" value="1"/>
</dbReference>
<dbReference type="Pfam" id="PF00564">
    <property type="entry name" value="PB1"/>
    <property type="match status" value="1"/>
</dbReference>
<dbReference type="FunFam" id="3.10.20.90:FF:000058">
    <property type="entry name" value="Octicosapeptide/phox/Bem1p domain kinase superfamily protein"/>
    <property type="match status" value="1"/>
</dbReference>
<dbReference type="Gene3D" id="3.10.20.90">
    <property type="entry name" value="Phosphatidylinositol 3-kinase Catalytic Subunit, Chain A, domain 1"/>
    <property type="match status" value="1"/>
</dbReference>
<gene>
    <name evidence="3" type="ORF">V5N11_021834</name>
</gene>
<feature type="compositionally biased region" description="Polar residues" evidence="1">
    <location>
        <begin position="1"/>
        <end position="16"/>
    </location>
</feature>
<name>A0ABD1BAM8_CARAN</name>
<evidence type="ECO:0000313" key="3">
    <source>
        <dbReference type="EMBL" id="KAL1215406.1"/>
    </source>
</evidence>
<feature type="compositionally biased region" description="Pro residues" evidence="1">
    <location>
        <begin position="420"/>
        <end position="433"/>
    </location>
</feature>
<dbReference type="PANTHER" id="PTHR31066:SF85">
    <property type="entry name" value="OS02G0809100 PROTEIN"/>
    <property type="match status" value="1"/>
</dbReference>
<feature type="region of interest" description="Disordered" evidence="1">
    <location>
        <begin position="391"/>
        <end position="433"/>
    </location>
</feature>
<dbReference type="AlphaFoldDB" id="A0ABD1BAM8"/>
<dbReference type="SMART" id="SM00666">
    <property type="entry name" value="PB1"/>
    <property type="match status" value="1"/>
</dbReference>
<dbReference type="InterPro" id="IPR053198">
    <property type="entry name" value="Gynoecium_Dev_Regulator"/>
</dbReference>
<proteinExistence type="predicted"/>
<sequence>MEKFSYNSYPDSTESSPRSREIEFDNPPPWDDQNQQQQPQSYKVKFMCSYGGKIQPRPHDNQLTYVNGDTKILSVDRGIRFPVLASKLSAVCGGGDGGGDVSFKYQLPGEDLDALISVTNDDDLEHMMHEYDRLLRMSSKPARMRLFLFPASSASGGFGSQSSTQSERDRFVEALNTVPRLSESEKSVTAPPNNADFLFGSEKIAAPPPSLPLPELKSPVVPVALEPPLFNDPRVIQPDHGVNPMEIQRQMQEFQRMHIRDQEQQQQEAVYRRKNNEDGLMETSGGYFSPPYAQNPAPPPQPQQTIPQTNPQAPPMTSFWQGNHISGGVFPTTTPGLGLPEQPVYMIPSPSPVYHAPPPPQQPQGVMRPVVTGQVNQGGYYPPVQRTMAAPDTYREPHQPPYNVAQPSQPPVGTKAPQQQQPPLPFTSGPPPPQYTAVPPPRQVVGLPDTTAYTQVTYAGGMGKQVYYTEAPPPPQYHGIGLPVTGMNELRTGPDGKLVAMNMTPKVSSQNSDSAV</sequence>
<dbReference type="InterPro" id="IPR000270">
    <property type="entry name" value="PB1_dom"/>
</dbReference>
<evidence type="ECO:0000259" key="2">
    <source>
        <dbReference type="SMART" id="SM00666"/>
    </source>
</evidence>
<feature type="region of interest" description="Disordered" evidence="1">
    <location>
        <begin position="1"/>
        <end position="38"/>
    </location>
</feature>
<evidence type="ECO:0000256" key="1">
    <source>
        <dbReference type="SAM" id="MobiDB-lite"/>
    </source>
</evidence>
<feature type="region of interest" description="Disordered" evidence="1">
    <location>
        <begin position="291"/>
        <end position="310"/>
    </location>
</feature>
<feature type="domain" description="PB1" evidence="2">
    <location>
        <begin position="58"/>
        <end position="151"/>
    </location>
</feature>